<evidence type="ECO:0000256" key="4">
    <source>
        <dbReference type="ARBA" id="ARBA00048574"/>
    </source>
</evidence>
<keyword evidence="3 5" id="KW-0548">Nucleotidyltransferase</keyword>
<name>A0A7X8C4I5_9LACT</name>
<protein>
    <recommendedName>
        <fullName evidence="1">citrate lyase holo-[acyl-carrier protein] synthase</fullName>
        <ecNumber evidence="1">2.7.7.61</ecNumber>
    </recommendedName>
</protein>
<dbReference type="InterPro" id="IPR005551">
    <property type="entry name" value="CitX"/>
</dbReference>
<organism evidence="5 6">
    <name type="scientific">Globicatella sulfidifaciens</name>
    <dbReference type="NCBI Taxonomy" id="136093"/>
    <lineage>
        <taxon>Bacteria</taxon>
        <taxon>Bacillati</taxon>
        <taxon>Bacillota</taxon>
        <taxon>Bacilli</taxon>
        <taxon>Lactobacillales</taxon>
        <taxon>Aerococcaceae</taxon>
        <taxon>Globicatella</taxon>
    </lineage>
</organism>
<reference evidence="5 6" key="1">
    <citation type="journal article" date="2020" name="Biotechnol. Biofuels">
        <title>New insights from the biogas microbiome by comprehensive genome-resolved metagenomics of nearly 1600 species originating from multiple anaerobic digesters.</title>
        <authorList>
            <person name="Campanaro S."/>
            <person name="Treu L."/>
            <person name="Rodriguez-R L.M."/>
            <person name="Kovalovszki A."/>
            <person name="Ziels R.M."/>
            <person name="Maus I."/>
            <person name="Zhu X."/>
            <person name="Kougias P.G."/>
            <person name="Basile A."/>
            <person name="Luo G."/>
            <person name="Schluter A."/>
            <person name="Konstantinidis K.T."/>
            <person name="Angelidaki I."/>
        </authorList>
    </citation>
    <scope>NUCLEOTIDE SEQUENCE [LARGE SCALE GENOMIC DNA]</scope>
    <source>
        <strain evidence="5">AS23ysBPME_34</strain>
    </source>
</reference>
<comment type="caution">
    <text evidence="5">The sequence shown here is derived from an EMBL/GenBank/DDBJ whole genome shotgun (WGS) entry which is preliminary data.</text>
</comment>
<dbReference type="GO" id="GO:0051191">
    <property type="term" value="P:prosthetic group biosynthetic process"/>
    <property type="evidence" value="ECO:0007669"/>
    <property type="project" value="InterPro"/>
</dbReference>
<evidence type="ECO:0000313" key="5">
    <source>
        <dbReference type="EMBL" id="NLJ18858.1"/>
    </source>
</evidence>
<keyword evidence="5" id="KW-0456">Lyase</keyword>
<keyword evidence="2 5" id="KW-0808">Transferase</keyword>
<dbReference type="Pfam" id="PF03802">
    <property type="entry name" value="CitX"/>
    <property type="match status" value="1"/>
</dbReference>
<sequence>MYKRVFDGATVDLTDMLEAREKRSLRQQQLFAQFPHGTLLCATLNIPGPIKRSETLRLIFDQVMDEVLAQLDGEKILFQKQLDQKTGIEFYLMTLEKASTVKQKMMAIEQTQSIGRLFDLDVLVMANGHMKGLSRRELGLPTRRCLICEADAKECGRSRKHSVEEMQIKIVELIKEFMKEDEYGENPNN</sequence>
<evidence type="ECO:0000256" key="3">
    <source>
        <dbReference type="ARBA" id="ARBA00022695"/>
    </source>
</evidence>
<evidence type="ECO:0000256" key="2">
    <source>
        <dbReference type="ARBA" id="ARBA00022679"/>
    </source>
</evidence>
<evidence type="ECO:0000256" key="1">
    <source>
        <dbReference type="ARBA" id="ARBA00012524"/>
    </source>
</evidence>
<dbReference type="EMBL" id="JAAYSM010000284">
    <property type="protein sequence ID" value="NLJ18858.1"/>
    <property type="molecule type" value="Genomic_DNA"/>
</dbReference>
<evidence type="ECO:0000313" key="6">
    <source>
        <dbReference type="Proteomes" id="UP000541058"/>
    </source>
</evidence>
<dbReference type="AlphaFoldDB" id="A0A7X8C4I5"/>
<dbReference type="GO" id="GO:0016829">
    <property type="term" value="F:lyase activity"/>
    <property type="evidence" value="ECO:0007669"/>
    <property type="project" value="UniProtKB-KW"/>
</dbReference>
<proteinExistence type="predicted"/>
<accession>A0A7X8C4I5</accession>
<dbReference type="Proteomes" id="UP000541058">
    <property type="component" value="Unassembled WGS sequence"/>
</dbReference>
<dbReference type="RefSeq" id="WP_276649181.1">
    <property type="nucleotide sequence ID" value="NZ_JAAYSM010000284.1"/>
</dbReference>
<dbReference type="NCBIfam" id="NF002383">
    <property type="entry name" value="PRK01392.1"/>
    <property type="match status" value="1"/>
</dbReference>
<comment type="catalytic activity">
    <reaction evidence="4">
        <text>apo-[citrate lyase ACP] + 2'-(5''-triphospho-alpha-D-ribosyl)-3'-dephospho-CoA = holo-[citrate lyase ACP] + diphosphate</text>
        <dbReference type="Rhea" id="RHEA:16333"/>
        <dbReference type="Rhea" id="RHEA-COMP:10157"/>
        <dbReference type="Rhea" id="RHEA-COMP:10158"/>
        <dbReference type="ChEBI" id="CHEBI:29999"/>
        <dbReference type="ChEBI" id="CHEBI:33019"/>
        <dbReference type="ChEBI" id="CHEBI:61378"/>
        <dbReference type="ChEBI" id="CHEBI:82683"/>
        <dbReference type="EC" id="2.7.7.61"/>
    </reaction>
</comment>
<dbReference type="EC" id="2.7.7.61" evidence="1"/>
<dbReference type="GO" id="GO:0050519">
    <property type="term" value="F:holo-citrate lyase synthase activity"/>
    <property type="evidence" value="ECO:0007669"/>
    <property type="project" value="UniProtKB-EC"/>
</dbReference>
<gene>
    <name evidence="5" type="primary">citX</name>
    <name evidence="5" type="ORF">GX355_08345</name>
</gene>
<dbReference type="NCBIfam" id="TIGR03124">
    <property type="entry name" value="citrate_citX"/>
    <property type="match status" value="1"/>
</dbReference>